<dbReference type="SUPFAM" id="SSF46689">
    <property type="entry name" value="Homeodomain-like"/>
    <property type="match status" value="2"/>
</dbReference>
<name>A0A931AUT3_9FIRM</name>
<evidence type="ECO:0000313" key="6">
    <source>
        <dbReference type="Proteomes" id="UP000621436"/>
    </source>
</evidence>
<keyword evidence="3" id="KW-0804">Transcription</keyword>
<dbReference type="InterPro" id="IPR009057">
    <property type="entry name" value="Homeodomain-like_sf"/>
</dbReference>
<evidence type="ECO:0000256" key="2">
    <source>
        <dbReference type="ARBA" id="ARBA00023125"/>
    </source>
</evidence>
<dbReference type="PRINTS" id="PR00032">
    <property type="entry name" value="HTHARAC"/>
</dbReference>
<dbReference type="Pfam" id="PF12833">
    <property type="entry name" value="HTH_18"/>
    <property type="match status" value="1"/>
</dbReference>
<dbReference type="PROSITE" id="PS00041">
    <property type="entry name" value="HTH_ARAC_FAMILY_1"/>
    <property type="match status" value="1"/>
</dbReference>
<proteinExistence type="predicted"/>
<keyword evidence="1" id="KW-0805">Transcription regulation</keyword>
<comment type="caution">
    <text evidence="5">The sequence shown here is derived from an EMBL/GenBank/DDBJ whole genome shotgun (WGS) entry which is preliminary data.</text>
</comment>
<feature type="domain" description="HTH araC/xylS-type" evidence="4">
    <location>
        <begin position="292"/>
        <end position="391"/>
    </location>
</feature>
<dbReference type="SMART" id="SM00342">
    <property type="entry name" value="HTH_ARAC"/>
    <property type="match status" value="1"/>
</dbReference>
<keyword evidence="2" id="KW-0238">DNA-binding</keyword>
<dbReference type="PANTHER" id="PTHR43280">
    <property type="entry name" value="ARAC-FAMILY TRANSCRIPTIONAL REGULATOR"/>
    <property type="match status" value="1"/>
</dbReference>
<organism evidence="5 6">
    <name type="scientific">Halonatronomonas betaini</name>
    <dbReference type="NCBI Taxonomy" id="2778430"/>
    <lineage>
        <taxon>Bacteria</taxon>
        <taxon>Bacillati</taxon>
        <taxon>Bacillota</taxon>
        <taxon>Clostridia</taxon>
        <taxon>Halanaerobiales</taxon>
        <taxon>Halarsenatibacteraceae</taxon>
        <taxon>Halonatronomonas</taxon>
    </lineage>
</organism>
<evidence type="ECO:0000256" key="1">
    <source>
        <dbReference type="ARBA" id="ARBA00023015"/>
    </source>
</evidence>
<dbReference type="RefSeq" id="WP_270454135.1">
    <property type="nucleotide sequence ID" value="NZ_JADPIE010000004.1"/>
</dbReference>
<evidence type="ECO:0000256" key="3">
    <source>
        <dbReference type="ARBA" id="ARBA00023163"/>
    </source>
</evidence>
<dbReference type="GO" id="GO:0003700">
    <property type="term" value="F:DNA-binding transcription factor activity"/>
    <property type="evidence" value="ECO:0007669"/>
    <property type="project" value="InterPro"/>
</dbReference>
<protein>
    <submittedName>
        <fullName evidence="5">Helix-turn-helix domain-containing protein</fullName>
    </submittedName>
</protein>
<dbReference type="Gene3D" id="1.10.10.60">
    <property type="entry name" value="Homeodomain-like"/>
    <property type="match status" value="2"/>
</dbReference>
<dbReference type="InterPro" id="IPR018060">
    <property type="entry name" value="HTH_AraC"/>
</dbReference>
<evidence type="ECO:0000313" key="5">
    <source>
        <dbReference type="EMBL" id="MBF8437175.1"/>
    </source>
</evidence>
<dbReference type="PANTHER" id="PTHR43280:SF2">
    <property type="entry name" value="HTH-TYPE TRANSCRIPTIONAL REGULATOR EXSA"/>
    <property type="match status" value="1"/>
</dbReference>
<dbReference type="PROSITE" id="PS01124">
    <property type="entry name" value="HTH_ARAC_FAMILY_2"/>
    <property type="match status" value="1"/>
</dbReference>
<dbReference type="InterPro" id="IPR020449">
    <property type="entry name" value="Tscrpt_reg_AraC-type_HTH"/>
</dbReference>
<reference evidence="5" key="1">
    <citation type="submission" date="2020-11" db="EMBL/GenBank/DDBJ databases">
        <title>Halonatronomonas betainensis gen. nov., sp. nov. a novel haloalkaliphilic representative of the family Halanaerobiacae capable of betaine degradation.</title>
        <authorList>
            <person name="Boltyanskaya Y."/>
            <person name="Kevbrin V."/>
            <person name="Detkova E."/>
            <person name="Grouzdev D.S."/>
            <person name="Koziaeva V."/>
            <person name="Zhilina T."/>
        </authorList>
    </citation>
    <scope>NUCLEOTIDE SEQUENCE</scope>
    <source>
        <strain evidence="5">Z-7014</strain>
    </source>
</reference>
<dbReference type="EMBL" id="JADPIE010000004">
    <property type="protein sequence ID" value="MBF8437175.1"/>
    <property type="molecule type" value="Genomic_DNA"/>
</dbReference>
<accession>A0A931AUT3</accession>
<dbReference type="AlphaFoldDB" id="A0A931AUT3"/>
<gene>
    <name evidence="5" type="ORF">I0Q91_08805</name>
</gene>
<dbReference type="GO" id="GO:0043565">
    <property type="term" value="F:sequence-specific DNA binding"/>
    <property type="evidence" value="ECO:0007669"/>
    <property type="project" value="InterPro"/>
</dbReference>
<evidence type="ECO:0000259" key="4">
    <source>
        <dbReference type="PROSITE" id="PS01124"/>
    </source>
</evidence>
<dbReference type="Proteomes" id="UP000621436">
    <property type="component" value="Unassembled WGS sequence"/>
</dbReference>
<sequence length="392" mass="46168">MVNNFEGRELNIIEEIIFSENQRLSSFNFDDPAYIKDLKLDESQALVIELRDPGSLDSLSAIGREEYLRRWQSELKKKLNQLIPNYIMIAVDIFKLAIFFDHRAVTESDLIKGIEAIDVADNFSEIDLIAGLGQNYKSVEGLSISYQEAVQAIDYARFFAFKVVSYRSIITEKIARSLYNNENERLILSLIRSDNYQQAKNEFFALKDNLYQECWPAEIKLRIYNLMSRIKLEILKGINLEERDKEEPIELSSLLRVLNGKEVDEIIDEFWHWIFQTFKEQLAYPSLREEIQSALDYIRKNYHREISLEEIARQVGLSKYYFSHLFSNEIGENFSTYLSQYRLNRASQLLLENRRENISEIAYQVGFNDPNYFARAFKERFNISPSKYRSSN</sequence>
<dbReference type="InterPro" id="IPR018062">
    <property type="entry name" value="HTH_AraC-typ_CS"/>
</dbReference>
<keyword evidence="6" id="KW-1185">Reference proteome</keyword>